<dbReference type="Proteomes" id="UP000829398">
    <property type="component" value="Chromosome 7"/>
</dbReference>
<dbReference type="EMBL" id="CM039176">
    <property type="protein sequence ID" value="KAH9711806.1"/>
    <property type="molecule type" value="Genomic_DNA"/>
</dbReference>
<name>A0ACB8J4H5_CITSI</name>
<keyword evidence="2" id="KW-1185">Reference proteome</keyword>
<protein>
    <submittedName>
        <fullName evidence="1">TMEM131 like domain-containing protein</fullName>
    </submittedName>
</protein>
<accession>A0ACB8J4H5</accession>
<reference evidence="2" key="1">
    <citation type="journal article" date="2023" name="Hortic. Res.">
        <title>A chromosome-level phased genome enabling allele-level studies in sweet orange: a case study on citrus Huanglongbing tolerance.</title>
        <authorList>
            <person name="Wu B."/>
            <person name="Yu Q."/>
            <person name="Deng Z."/>
            <person name="Duan Y."/>
            <person name="Luo F."/>
            <person name="Gmitter F. Jr."/>
        </authorList>
    </citation>
    <scope>NUCLEOTIDE SEQUENCE [LARGE SCALE GENOMIC DNA]</scope>
    <source>
        <strain evidence="2">cv. Valencia</strain>
    </source>
</reference>
<evidence type="ECO:0000313" key="2">
    <source>
        <dbReference type="Proteomes" id="UP000829398"/>
    </source>
</evidence>
<evidence type="ECO:0000313" key="1">
    <source>
        <dbReference type="EMBL" id="KAH9711806.1"/>
    </source>
</evidence>
<proteinExistence type="predicted"/>
<comment type="caution">
    <text evidence="1">The sequence shown here is derived from an EMBL/GenBank/DDBJ whole genome shotgun (WGS) entry which is preliminary data.</text>
</comment>
<gene>
    <name evidence="1" type="ORF">KPL71_019868</name>
</gene>
<organism evidence="1 2">
    <name type="scientific">Citrus sinensis</name>
    <name type="common">Sweet orange</name>
    <name type="synonym">Citrus aurantium var. sinensis</name>
    <dbReference type="NCBI Taxonomy" id="2711"/>
    <lineage>
        <taxon>Eukaryota</taxon>
        <taxon>Viridiplantae</taxon>
        <taxon>Streptophyta</taxon>
        <taxon>Embryophyta</taxon>
        <taxon>Tracheophyta</taxon>
        <taxon>Spermatophyta</taxon>
        <taxon>Magnoliopsida</taxon>
        <taxon>eudicotyledons</taxon>
        <taxon>Gunneridae</taxon>
        <taxon>Pentapetalae</taxon>
        <taxon>rosids</taxon>
        <taxon>malvids</taxon>
        <taxon>Sapindales</taxon>
        <taxon>Rutaceae</taxon>
        <taxon>Aurantioideae</taxon>
        <taxon>Citrus</taxon>
    </lineage>
</organism>
<sequence length="1450" mass="158795">MQKSVEYKGCGSYGDNQQVGFQDIIGDDTSSGYIERSSMTHPKSGSVCSDLNVFCFPSTLPGFLSKEHKLKTDSLETSNLQSGSPLSIGTNQPNSGPSNRTWLSQSCRFKLLNGRTISCYLSSKETSGELSSIGSDIDKQNGFSSFRRTLLNQKSKNVSLKNSSNLIKPGTFDVSSPKVEISPPVLDWGQKYLFFPSLAFLTVANSFSDSILRIYEPFTTSSQFYPCNSSEILLGPGEVASICFVFLPTWLGLSTARLILQTSSGGFLVPTRGFGVESPYKIQPLAGLDVPSTGRLSKNLSLFNPYDDTLHVAEVTSWMSVSVGNTTHHTEASCSIENFQDSDEFGLTSIDDWLVVRSGQLGFPLMAMRPHKNWEIGPRNSEIIMEMDFPIGVEGKIFGAFCMKLLRSSQNLSDTVMVPLEVDVDSKVAYDDLPGPVSVSLEPLVSFDARGNVIAISLRNGAPYMLKVVRISEVAETSILQIKYMEGLLLFPGTVTQVAVITCTQKPVELQDSLPEVSMINGNCRLLVMTNDSSSPQIEIPCQDIIRVCSRCQTDSSKNNPGNVKAGNMRTRSAGTDRKVPSEIKAMETAEADEMVLGNWKSQGITSGLSVLDDHEVLFPMVLIGSYRSKWITVKNPSQQPVVMQLILNSGEIIDECRDADGFMEPPSSGSLVQGKSTRPTRYGFSIAERAVTEAYVHPHGRASFGPIFFHPSNRCAWRSSALIRNNLSGVEWLSLRGFGGSLSLVLLEGSDLVENIEFNLSLPVPQNITAPDILFNKEETISSCFQPLSKELYAKNTGDLPLEVRSIEVSGAGCRLDGFMVHTCKGFSLEPGESTKLLISYQTDFSAAMVYRDLEFALATGIFVIPMKASLPVFMLNICKKSVFWMRLKKLSIAVLAVSLMFLVFCCLYLQMIALGSQDYFYKSEKSSISATKTAGKSSRAHQNPKNSRISVPGEMDCLLRSVDEDRTSREAPSGKYTESKVGTSVKDMSGQHAKLTLESHEHPINYSDTQKEKASPRLPSKSLVVETSNTVEASHPDNLTIRVGREKGRKRRKRKVAGAVLSGVLEVSSSQSGNSTPSSPLSPVTSSITNRACLLSPDADQPNGSRYLFTQMTDRHCEKGPDSEPPAETKLLVPQPLRHHSTNQYSTPVQPTAPKKPASKPVLLASATSPSTDKADPSLLCSSPLLASASAMAPHARAPGSKLDQKTQREQAGLRDEYTYDIWGDHLSGLSSVGRSKAVGSVNYGATKNDSNSFFVSGPQTLMRNSQSISVLDTRCICASKPFPCGCFLTLWHARVVLSVPCIEKDYGDLRDVYMWLWKTAAKKPGILNACRIVTFPLISVCNHQISLQLMFVRWQIFAVLSTGGTSGETLSGQKSIYLSLFAWSVLSFTFRRHPGFRPWQRSLKLRFGSVSDAYNGLLVNQGSLKLRFGSVSDAYNGLLVNQFRRIT</sequence>